<evidence type="ECO:0000256" key="1">
    <source>
        <dbReference type="SAM" id="MobiDB-lite"/>
    </source>
</evidence>
<sequence>MMSQGHLRKAITPGAEVAIVLKQDQRTGKLTRGIVKDILTKSPQHPHGIKVRLQDGQVGRVKSILASPATVPAPARPASSPVATPASQEPANPGQAE</sequence>
<dbReference type="Pfam" id="PF09962">
    <property type="entry name" value="DUF2196"/>
    <property type="match status" value="1"/>
</dbReference>
<feature type="compositionally biased region" description="Low complexity" evidence="1">
    <location>
        <begin position="67"/>
        <end position="87"/>
    </location>
</feature>
<evidence type="ECO:0000313" key="3">
    <source>
        <dbReference type="Proteomes" id="UP000298246"/>
    </source>
</evidence>
<proteinExistence type="predicted"/>
<protein>
    <recommendedName>
        <fullName evidence="4">YwbE family protein</fullName>
    </recommendedName>
</protein>
<organism evidence="2 3">
    <name type="scientific">Paenibacillus athensensis</name>
    <dbReference type="NCBI Taxonomy" id="1967502"/>
    <lineage>
        <taxon>Bacteria</taxon>
        <taxon>Bacillati</taxon>
        <taxon>Bacillota</taxon>
        <taxon>Bacilli</taxon>
        <taxon>Bacillales</taxon>
        <taxon>Paenibacillaceae</taxon>
        <taxon>Paenibacillus</taxon>
    </lineage>
</organism>
<dbReference type="NCBIfam" id="TIGR03833">
    <property type="entry name" value="YwbE family protein"/>
    <property type="match status" value="1"/>
</dbReference>
<dbReference type="Proteomes" id="UP000298246">
    <property type="component" value="Unassembled WGS sequence"/>
</dbReference>
<gene>
    <name evidence="2" type="ORF">B5M42_11700</name>
</gene>
<dbReference type="AlphaFoldDB" id="A0A4Y8Q274"/>
<dbReference type="PANTHER" id="PTHR40069:SF1">
    <property type="entry name" value="YWBE PROTEIN"/>
    <property type="match status" value="1"/>
</dbReference>
<dbReference type="PANTHER" id="PTHR40069">
    <property type="entry name" value="YWBE PROTEIN"/>
    <property type="match status" value="1"/>
</dbReference>
<feature type="region of interest" description="Disordered" evidence="1">
    <location>
        <begin position="67"/>
        <end position="97"/>
    </location>
</feature>
<evidence type="ECO:0000313" key="2">
    <source>
        <dbReference type="EMBL" id="TFE87487.1"/>
    </source>
</evidence>
<dbReference type="EMBL" id="MYFO01000013">
    <property type="protein sequence ID" value="TFE87487.1"/>
    <property type="molecule type" value="Genomic_DNA"/>
</dbReference>
<dbReference type="InterPro" id="IPR019240">
    <property type="entry name" value="DUF2196"/>
</dbReference>
<name>A0A4Y8Q274_9BACL</name>
<evidence type="ECO:0008006" key="4">
    <source>
        <dbReference type="Google" id="ProtNLM"/>
    </source>
</evidence>
<reference evidence="2 3" key="1">
    <citation type="submission" date="2017-03" db="EMBL/GenBank/DDBJ databases">
        <title>Isolation of Levoglucosan Utilizing Bacteria.</title>
        <authorList>
            <person name="Arya A.S."/>
        </authorList>
    </citation>
    <scope>NUCLEOTIDE SEQUENCE [LARGE SCALE GENOMIC DNA]</scope>
    <source>
        <strain evidence="2 3">MEC069</strain>
    </source>
</reference>
<accession>A0A4Y8Q274</accession>
<keyword evidence="3" id="KW-1185">Reference proteome</keyword>
<comment type="caution">
    <text evidence="2">The sequence shown here is derived from an EMBL/GenBank/DDBJ whole genome shotgun (WGS) entry which is preliminary data.</text>
</comment>